<evidence type="ECO:0000313" key="2">
    <source>
        <dbReference type="Proteomes" id="UP000664844"/>
    </source>
</evidence>
<sequence length="131" mass="14399">MLKFIYTETGFNLERLPDSIEEIVATRVVVAMRVGQSIEIAPSSASFLLPVDLPGLKFLEAEALNDPSEMISICVADREYVEVSLTGTWISTDSQNDFGVFVTALSDRAEFYILKCSEEANAGVSLLKEVD</sequence>
<comment type="caution">
    <text evidence="1">The sequence shown here is derived from an EMBL/GenBank/DDBJ whole genome shotgun (WGS) entry which is preliminary data.</text>
</comment>
<dbReference type="EMBL" id="JAFLQW010000461">
    <property type="protein sequence ID" value="MBO0350810.1"/>
    <property type="molecule type" value="Genomic_DNA"/>
</dbReference>
<gene>
    <name evidence="1" type="ORF">J0895_17410</name>
</gene>
<dbReference type="Proteomes" id="UP000664844">
    <property type="component" value="Unassembled WGS sequence"/>
</dbReference>
<accession>A0ABS3FUM8</accession>
<proteinExistence type="predicted"/>
<name>A0ABS3FUM8_9CYAN</name>
<keyword evidence="2" id="KW-1185">Reference proteome</keyword>
<organism evidence="1 2">
    <name type="scientific">Phormidium pseudopriestleyi FRX01</name>
    <dbReference type="NCBI Taxonomy" id="1759528"/>
    <lineage>
        <taxon>Bacteria</taxon>
        <taxon>Bacillati</taxon>
        <taxon>Cyanobacteriota</taxon>
        <taxon>Cyanophyceae</taxon>
        <taxon>Oscillatoriophycideae</taxon>
        <taxon>Oscillatoriales</taxon>
        <taxon>Oscillatoriaceae</taxon>
        <taxon>Phormidium</taxon>
    </lineage>
</organism>
<evidence type="ECO:0000313" key="1">
    <source>
        <dbReference type="EMBL" id="MBO0350810.1"/>
    </source>
</evidence>
<reference evidence="1 2" key="1">
    <citation type="submission" date="2021-03" db="EMBL/GenBank/DDBJ databases">
        <title>Metabolic Capacity of the Antarctic Cyanobacterium Phormidium pseudopriestleyi that Sustains Oxygenic Photosynthesis in the Presence of Hydrogen Sulfide.</title>
        <authorList>
            <person name="Lumian J.E."/>
            <person name="Jungblut A.D."/>
            <person name="Dillon M.L."/>
            <person name="Hawes I."/>
            <person name="Doran P.T."/>
            <person name="Mackey T.J."/>
            <person name="Dick G.J."/>
            <person name="Grettenberger C.L."/>
            <person name="Sumner D.Y."/>
        </authorList>
    </citation>
    <scope>NUCLEOTIDE SEQUENCE [LARGE SCALE GENOMIC DNA]</scope>
    <source>
        <strain evidence="1 2">FRX01</strain>
    </source>
</reference>
<protein>
    <submittedName>
        <fullName evidence="1">Uncharacterized protein</fullName>
    </submittedName>
</protein>
<dbReference type="NCBIfam" id="NF045647">
    <property type="entry name" value="alr0857_fam"/>
    <property type="match status" value="1"/>
</dbReference>
<dbReference type="InterPro" id="IPR054664">
    <property type="entry name" value="Alr0857-like"/>
</dbReference>
<dbReference type="RefSeq" id="WP_207089283.1">
    <property type="nucleotide sequence ID" value="NZ_JAFLQW010000461.1"/>
</dbReference>